<keyword evidence="1 10" id="KW-0963">Cytoplasm</keyword>
<dbReference type="InterPro" id="IPR010914">
    <property type="entry name" value="RsgA_GTPase_dom"/>
</dbReference>
<evidence type="ECO:0000256" key="6">
    <source>
        <dbReference type="ARBA" id="ARBA00022801"/>
    </source>
</evidence>
<comment type="subunit">
    <text evidence="10">Monomer. Associates with 30S ribosomal subunit, binds 16S rRNA.</text>
</comment>
<dbReference type="PROSITE" id="PS50936">
    <property type="entry name" value="ENGC_GTPASE"/>
    <property type="match status" value="1"/>
</dbReference>
<dbReference type="Gene3D" id="3.40.50.300">
    <property type="entry name" value="P-loop containing nucleotide triphosphate hydrolases"/>
    <property type="match status" value="1"/>
</dbReference>
<dbReference type="InterPro" id="IPR027417">
    <property type="entry name" value="P-loop_NTPase"/>
</dbReference>
<proteinExistence type="inferred from homology"/>
<dbReference type="RefSeq" id="WP_305994701.1">
    <property type="nucleotide sequence ID" value="NZ_JAVALS010000001.1"/>
</dbReference>
<feature type="domain" description="CP-type G" evidence="12">
    <location>
        <begin position="106"/>
        <end position="261"/>
    </location>
</feature>
<keyword evidence="14" id="KW-1185">Reference proteome</keyword>
<keyword evidence="2 10" id="KW-0690">Ribosome biogenesis</keyword>
<comment type="function">
    <text evidence="10">One of several proteins that assist in the late maturation steps of the functional core of the 30S ribosomal subunit. Helps release RbfA from mature subunits. May play a role in the assembly of ribosomal proteins into the subunit. Circularly permuted GTPase that catalyzes slow GTP hydrolysis, GTPase activity is stimulated by the 30S ribosomal subunit.</text>
</comment>
<keyword evidence="5 10" id="KW-0547">Nucleotide-binding</keyword>
<evidence type="ECO:0000259" key="12">
    <source>
        <dbReference type="PROSITE" id="PS51721"/>
    </source>
</evidence>
<evidence type="ECO:0000256" key="2">
    <source>
        <dbReference type="ARBA" id="ARBA00022517"/>
    </source>
</evidence>
<dbReference type="EC" id="3.6.1.-" evidence="10"/>
<feature type="domain" description="EngC GTPase" evidence="11">
    <location>
        <begin position="114"/>
        <end position="259"/>
    </location>
</feature>
<dbReference type="EMBL" id="JAVALS010000001">
    <property type="protein sequence ID" value="MDP5225657.1"/>
    <property type="molecule type" value="Genomic_DNA"/>
</dbReference>
<feature type="binding site" evidence="10">
    <location>
        <position position="291"/>
    </location>
    <ligand>
        <name>Zn(2+)</name>
        <dbReference type="ChEBI" id="CHEBI:29105"/>
    </ligand>
</feature>
<feature type="binding site" evidence="10">
    <location>
        <position position="297"/>
    </location>
    <ligand>
        <name>Zn(2+)</name>
        <dbReference type="ChEBI" id="CHEBI:29105"/>
    </ligand>
</feature>
<comment type="cofactor">
    <cofactor evidence="10">
        <name>Zn(2+)</name>
        <dbReference type="ChEBI" id="CHEBI:29105"/>
    </cofactor>
    <text evidence="10">Binds 1 zinc ion per subunit.</text>
</comment>
<name>A0ABT9IJ84_9MICC</name>
<evidence type="ECO:0000313" key="13">
    <source>
        <dbReference type="EMBL" id="MDP5225657.1"/>
    </source>
</evidence>
<dbReference type="Pfam" id="PF03193">
    <property type="entry name" value="RsgA_GTPase"/>
    <property type="match status" value="1"/>
</dbReference>
<keyword evidence="6 10" id="KW-0378">Hydrolase</keyword>
<comment type="similarity">
    <text evidence="10">Belongs to the TRAFAC class YlqF/YawG GTPase family. RsgA subfamily.</text>
</comment>
<evidence type="ECO:0000256" key="8">
    <source>
        <dbReference type="ARBA" id="ARBA00022884"/>
    </source>
</evidence>
<gene>
    <name evidence="10 13" type="primary">rsgA</name>
    <name evidence="13" type="ORF">Q9R02_00615</name>
</gene>
<dbReference type="SUPFAM" id="SSF52540">
    <property type="entry name" value="P-loop containing nucleoside triphosphate hydrolases"/>
    <property type="match status" value="1"/>
</dbReference>
<evidence type="ECO:0000259" key="11">
    <source>
        <dbReference type="PROSITE" id="PS50936"/>
    </source>
</evidence>
<keyword evidence="4 10" id="KW-0699">rRNA-binding</keyword>
<dbReference type="Proteomes" id="UP001232725">
    <property type="component" value="Unassembled WGS sequence"/>
</dbReference>
<accession>A0ABT9IJ84</accession>
<dbReference type="CDD" id="cd01854">
    <property type="entry name" value="YjeQ_EngC"/>
    <property type="match status" value="1"/>
</dbReference>
<evidence type="ECO:0000256" key="4">
    <source>
        <dbReference type="ARBA" id="ARBA00022730"/>
    </source>
</evidence>
<evidence type="ECO:0000256" key="10">
    <source>
        <dbReference type="HAMAP-Rule" id="MF_01820"/>
    </source>
</evidence>
<dbReference type="NCBIfam" id="TIGR00157">
    <property type="entry name" value="ribosome small subunit-dependent GTPase A"/>
    <property type="match status" value="1"/>
</dbReference>
<dbReference type="PROSITE" id="PS51721">
    <property type="entry name" value="G_CP"/>
    <property type="match status" value="1"/>
</dbReference>
<feature type="binding site" evidence="10">
    <location>
        <begin position="203"/>
        <end position="211"/>
    </location>
    <ligand>
        <name>GTP</name>
        <dbReference type="ChEBI" id="CHEBI:37565"/>
    </ligand>
</feature>
<feature type="binding site" evidence="10">
    <location>
        <begin position="153"/>
        <end position="156"/>
    </location>
    <ligand>
        <name>GTP</name>
        <dbReference type="ChEBI" id="CHEBI:37565"/>
    </ligand>
</feature>
<evidence type="ECO:0000256" key="3">
    <source>
        <dbReference type="ARBA" id="ARBA00022723"/>
    </source>
</evidence>
<dbReference type="InterPro" id="IPR004881">
    <property type="entry name" value="Ribosome_biogen_GTPase_RsgA"/>
</dbReference>
<reference evidence="13 14" key="1">
    <citation type="submission" date="2023-08" db="EMBL/GenBank/DDBJ databases">
        <title>Arthrobacter horti sp. nov., isolated from forest soil.</title>
        <authorList>
            <person name="Park M."/>
        </authorList>
    </citation>
    <scope>NUCLEOTIDE SEQUENCE [LARGE SCALE GENOMIC DNA]</scope>
    <source>
        <strain evidence="13 14">YJM1</strain>
    </source>
</reference>
<feature type="binding site" evidence="10">
    <location>
        <position position="284"/>
    </location>
    <ligand>
        <name>Zn(2+)</name>
        <dbReference type="ChEBI" id="CHEBI:29105"/>
    </ligand>
</feature>
<dbReference type="PANTHER" id="PTHR32120:SF10">
    <property type="entry name" value="SMALL RIBOSOMAL SUBUNIT BIOGENESIS GTPASE RSGA"/>
    <property type="match status" value="1"/>
</dbReference>
<organism evidence="13 14">
    <name type="scientific">Arthrobacter horti</name>
    <dbReference type="NCBI Taxonomy" id="3068273"/>
    <lineage>
        <taxon>Bacteria</taxon>
        <taxon>Bacillati</taxon>
        <taxon>Actinomycetota</taxon>
        <taxon>Actinomycetes</taxon>
        <taxon>Micrococcales</taxon>
        <taxon>Micrococcaceae</taxon>
        <taxon>Arthrobacter</taxon>
    </lineage>
</organism>
<evidence type="ECO:0000313" key="14">
    <source>
        <dbReference type="Proteomes" id="UP001232725"/>
    </source>
</evidence>
<dbReference type="PANTHER" id="PTHR32120">
    <property type="entry name" value="SMALL RIBOSOMAL SUBUNIT BIOGENESIS GTPASE RSGA"/>
    <property type="match status" value="1"/>
</dbReference>
<evidence type="ECO:0000256" key="5">
    <source>
        <dbReference type="ARBA" id="ARBA00022741"/>
    </source>
</evidence>
<keyword evidence="8 10" id="KW-0694">RNA-binding</keyword>
<dbReference type="HAMAP" id="MF_01820">
    <property type="entry name" value="GTPase_RsgA"/>
    <property type="match status" value="1"/>
</dbReference>
<sequence>MSSHLMDSPLLHDHGWNAEWQETFIEHATPGAVPARVLRAERGLCDVVTADGQARIAVPPGGHDSAASPVTGDWITFLPGRACDDARFLTVLPRSTVLSRASAGGSSREQILAVNVDTVVVAVSLAGTLRHTRTERLLSLAWASGATPVMALTKADEHSAPESAVVEVGDLAPGVDVIATSSRTGAGVEELRAAIHGTVALIGPSGAGKSSLGNRLLGSELLATGEVRAVDGKGRHTTAWRELLPVPGGGVLLDTPGLRSVGVTRSEVAVGETFSDLEELAEQCRFSDCAHDREPGCAVRSAISAGWITERRLDSYRKLRREADRLAARTDARLRAERLAQFKSMAHQQRAASKERQA</sequence>
<keyword evidence="9 10" id="KW-0342">GTP-binding</keyword>
<comment type="subcellular location">
    <subcellularLocation>
        <location evidence="10">Cytoplasm</location>
    </subcellularLocation>
</comment>
<evidence type="ECO:0000256" key="9">
    <source>
        <dbReference type="ARBA" id="ARBA00023134"/>
    </source>
</evidence>
<evidence type="ECO:0000256" key="7">
    <source>
        <dbReference type="ARBA" id="ARBA00022833"/>
    </source>
</evidence>
<evidence type="ECO:0000256" key="1">
    <source>
        <dbReference type="ARBA" id="ARBA00022490"/>
    </source>
</evidence>
<comment type="caution">
    <text evidence="13">The sequence shown here is derived from an EMBL/GenBank/DDBJ whole genome shotgun (WGS) entry which is preliminary data.</text>
</comment>
<keyword evidence="3 10" id="KW-0479">Metal-binding</keyword>
<dbReference type="InterPro" id="IPR030378">
    <property type="entry name" value="G_CP_dom"/>
</dbReference>
<protein>
    <recommendedName>
        <fullName evidence="10">Small ribosomal subunit biogenesis GTPase RsgA</fullName>
        <ecNumber evidence="10">3.6.1.-</ecNumber>
    </recommendedName>
</protein>
<feature type="binding site" evidence="10">
    <location>
        <position position="289"/>
    </location>
    <ligand>
        <name>Zn(2+)</name>
        <dbReference type="ChEBI" id="CHEBI:29105"/>
    </ligand>
</feature>
<keyword evidence="7 10" id="KW-0862">Zinc</keyword>
<dbReference type="Gene3D" id="1.10.40.50">
    <property type="entry name" value="Probable gtpase engc, domain 3"/>
    <property type="match status" value="1"/>
</dbReference>